<evidence type="ECO:0000256" key="5">
    <source>
        <dbReference type="ARBA" id="ARBA00022764"/>
    </source>
</evidence>
<dbReference type="OrthoDB" id="9815647at2"/>
<evidence type="ECO:0000313" key="12">
    <source>
        <dbReference type="Proteomes" id="UP000078558"/>
    </source>
</evidence>
<dbReference type="SUPFAM" id="SSF50692">
    <property type="entry name" value="ADC-like"/>
    <property type="match status" value="1"/>
</dbReference>
<dbReference type="GO" id="GO:0009055">
    <property type="term" value="F:electron transfer activity"/>
    <property type="evidence" value="ECO:0007669"/>
    <property type="project" value="TreeGrafter"/>
</dbReference>
<comment type="similarity">
    <text evidence="2">Belongs to the prokaryotic molybdopterin-containing oxidoreductase family.</text>
</comment>
<dbReference type="EC" id="1.7.2.3" evidence="10"/>
<dbReference type="AlphaFoldDB" id="A0A1C3K672"/>
<dbReference type="Proteomes" id="UP000078558">
    <property type="component" value="Chromosome I"/>
</dbReference>
<keyword evidence="4" id="KW-0479">Metal-binding</keyword>
<evidence type="ECO:0000256" key="4">
    <source>
        <dbReference type="ARBA" id="ARBA00022723"/>
    </source>
</evidence>
<protein>
    <submittedName>
        <fullName evidence="10">Trimethylamine-N-oxide reductase (Cytochrome c)</fullName>
        <ecNumber evidence="10">1.7.2.3</ecNumber>
    </submittedName>
</protein>
<dbReference type="EMBL" id="LT907988">
    <property type="protein sequence ID" value="SOE52646.1"/>
    <property type="molecule type" value="Genomic_DNA"/>
</dbReference>
<dbReference type="InterPro" id="IPR006657">
    <property type="entry name" value="MoPterin_dinucl-bd_dom"/>
</dbReference>
<dbReference type="InterPro" id="IPR006656">
    <property type="entry name" value="Mopterin_OxRdtase"/>
</dbReference>
<reference evidence="11 12" key="2">
    <citation type="submission" date="2017-08" db="EMBL/GenBank/DDBJ databases">
        <authorList>
            <person name="de Groot N.N."/>
        </authorList>
    </citation>
    <scope>NUCLEOTIDE SEQUENCE [LARGE SCALE GENOMIC DNA]</scope>
    <source>
        <strain evidence="11">Orrdi1</strain>
    </source>
</reference>
<dbReference type="InterPro" id="IPR041954">
    <property type="entry name" value="CT_DMSOR/BSOR/TMAOR"/>
</dbReference>
<name>A0A1C3K672_9BURK</name>
<dbReference type="Pfam" id="PF01568">
    <property type="entry name" value="Molydop_binding"/>
    <property type="match status" value="1"/>
</dbReference>
<dbReference type="PANTHER" id="PTHR43742:SF10">
    <property type="entry name" value="TRIMETHYLAMINE-N-OXIDE REDUCTASE 2"/>
    <property type="match status" value="1"/>
</dbReference>
<dbReference type="GO" id="GO:0030151">
    <property type="term" value="F:molybdenum ion binding"/>
    <property type="evidence" value="ECO:0007669"/>
    <property type="project" value="TreeGrafter"/>
</dbReference>
<evidence type="ECO:0000259" key="7">
    <source>
        <dbReference type="Pfam" id="PF00384"/>
    </source>
</evidence>
<evidence type="ECO:0000256" key="2">
    <source>
        <dbReference type="ARBA" id="ARBA00010312"/>
    </source>
</evidence>
<keyword evidence="12" id="KW-1185">Reference proteome</keyword>
<feature type="domain" description="Molybdopterin dinucleotide-binding" evidence="8">
    <location>
        <begin position="617"/>
        <end position="737"/>
    </location>
</feature>
<dbReference type="GO" id="GO:0030288">
    <property type="term" value="C:outer membrane-bounded periplasmic space"/>
    <property type="evidence" value="ECO:0007669"/>
    <property type="project" value="TreeGrafter"/>
</dbReference>
<evidence type="ECO:0000313" key="10">
    <source>
        <dbReference type="EMBL" id="SBT27031.1"/>
    </source>
</evidence>
<dbReference type="EMBL" id="FLRC01000052">
    <property type="protein sequence ID" value="SBT27031.1"/>
    <property type="molecule type" value="Genomic_DNA"/>
</dbReference>
<comment type="cofactor">
    <cofactor evidence="1">
        <name>Mo-bis(molybdopterin guanine dinucleotide)</name>
        <dbReference type="ChEBI" id="CHEBI:60539"/>
    </cofactor>
</comment>
<dbReference type="Pfam" id="PF00384">
    <property type="entry name" value="Molybdopterin"/>
    <property type="match status" value="1"/>
</dbReference>
<keyword evidence="3" id="KW-0500">Molybdenum</keyword>
<feature type="domain" description="Molybdopterin oxidoreductase" evidence="7">
    <location>
        <begin position="50"/>
        <end position="507"/>
    </location>
</feature>
<evidence type="ECO:0000259" key="8">
    <source>
        <dbReference type="Pfam" id="PF01568"/>
    </source>
</evidence>
<proteinExistence type="inferred from homology"/>
<dbReference type="Pfam" id="PF18364">
    <property type="entry name" value="Molybdopterin_N"/>
    <property type="match status" value="1"/>
</dbReference>
<keyword evidence="6 10" id="KW-0560">Oxidoreductase</keyword>
<dbReference type="GO" id="GO:0050626">
    <property type="term" value="F:trimethylamine-N-oxide reductase (cytochrome c) activity"/>
    <property type="evidence" value="ECO:0007669"/>
    <property type="project" value="UniProtKB-EC"/>
</dbReference>
<dbReference type="Gene3D" id="3.90.55.10">
    <property type="entry name" value="Dimethylsulfoxide Reductase, domain 3"/>
    <property type="match status" value="1"/>
</dbReference>
<dbReference type="InterPro" id="IPR041460">
    <property type="entry name" value="Molybdopterin_N"/>
</dbReference>
<dbReference type="KEGG" id="odi:ODI_R4371"/>
<evidence type="ECO:0000259" key="9">
    <source>
        <dbReference type="Pfam" id="PF18364"/>
    </source>
</evidence>
<evidence type="ECO:0000256" key="1">
    <source>
        <dbReference type="ARBA" id="ARBA00001942"/>
    </source>
</evidence>
<dbReference type="InterPro" id="IPR050612">
    <property type="entry name" value="Prok_Mopterin_Oxidored"/>
</dbReference>
<gene>
    <name evidence="10" type="ORF">ODI_03138</name>
    <name evidence="11" type="ORF">ODI_R4371</name>
</gene>
<dbReference type="PROSITE" id="PS00932">
    <property type="entry name" value="MOLYBDOPTERIN_PROK_3"/>
    <property type="match status" value="1"/>
</dbReference>
<evidence type="ECO:0000256" key="3">
    <source>
        <dbReference type="ARBA" id="ARBA00022505"/>
    </source>
</evidence>
<sequence length="767" mass="83363">MGSHFTATHWGVYLPRVEDGRVVALAPAPWDASPSPIGDSVPGAIDGPTRVRRPAVRAGFLDPRTRRASAALRGRDAYVEVPWDEALDLAAGELARVRSAHGNGAIFGGSYGWSSAGRFHHAQGQLHRFLNAFGGYVASRDSYSLGAGRVLMPHIVADMDTLLREHTSWDVLAEHCELFVCLGGLPLKNAQVSPGGASDHLLPTALRRLSERGVRFINVSPVRDDLQGVAQVQWLPIRPGSDTAFLLAIAHVLFHEGLADETFLASHTTGWTTLRDYVLGHGDGQPKTPAWAASRTGLAAHDIAALAREMASRRTLINTAYSLQRAWRGEQPFWMTVAVAALLGQVGLPGGGFGLGYGCMNNTGSGRAPFSGPRLPQGHNPVQDFIPVARVADMLLRPGQAYDYNGQALRYPDIRLIYWAGGNAFHHHQDLYRLARAWHRPETIIVHEQYWTAQARHADIVLPATTFLERDDIGSSASDRYLIAMKAAIPPIAEARDDYAILSALARRLDCEEVYTEGRDAGTWLRLLYDASRARAQSHGIALPAFDAFWQAGRFEVPLPARPMVLLEDFRRDPAASPLPTPSGRIELYSMRIASFGYDDCPGHPAWFDPPGTPYPLHLLSNQPATRLHSQYDQGALSRASKIQEREPLTMNPEDARPRGIADGDIVRVHNGQGAFLAAARLSAGIRQGVVQIATGAWYDPLTPGTARGLDKHGNPNVVTQDIGASRLSQGCAAQSTSVEITRWDGPLPPVTAFVPPAGIAMPPSRR</sequence>
<dbReference type="Gene3D" id="3.40.50.740">
    <property type="match status" value="1"/>
</dbReference>
<accession>A0A1C3K672</accession>
<keyword evidence="5" id="KW-0574">Periplasm</keyword>
<dbReference type="SUPFAM" id="SSF53706">
    <property type="entry name" value="Formate dehydrogenase/DMSO reductase, domains 1-3"/>
    <property type="match status" value="1"/>
</dbReference>
<dbReference type="RefSeq" id="WP_067757908.1">
    <property type="nucleotide sequence ID" value="NZ_LT907988.1"/>
</dbReference>
<evidence type="ECO:0000313" key="11">
    <source>
        <dbReference type="EMBL" id="SOE52646.1"/>
    </source>
</evidence>
<dbReference type="CDD" id="cd02793">
    <property type="entry name" value="MopB_CT_DMSOR-BSOR-TMAOR"/>
    <property type="match status" value="1"/>
</dbReference>
<dbReference type="Gene3D" id="2.40.40.20">
    <property type="match status" value="1"/>
</dbReference>
<dbReference type="InterPro" id="IPR006655">
    <property type="entry name" value="Mopterin_OxRdtase_prok_CS"/>
</dbReference>
<dbReference type="PANTHER" id="PTHR43742">
    <property type="entry name" value="TRIMETHYLAMINE-N-OXIDE REDUCTASE"/>
    <property type="match status" value="1"/>
</dbReference>
<dbReference type="InterPro" id="IPR009010">
    <property type="entry name" value="Asp_de-COase-like_dom_sf"/>
</dbReference>
<feature type="domain" description="Molybdopterin oxidoreductase N-terminal" evidence="9">
    <location>
        <begin position="6"/>
        <end position="45"/>
    </location>
</feature>
<dbReference type="STRING" id="1851544.ODI_03138"/>
<dbReference type="GO" id="GO:0043546">
    <property type="term" value="F:molybdopterin cofactor binding"/>
    <property type="evidence" value="ECO:0007669"/>
    <property type="project" value="InterPro"/>
</dbReference>
<reference evidence="10 12" key="1">
    <citation type="submission" date="2016-06" db="EMBL/GenBank/DDBJ databases">
        <authorList>
            <person name="Kjaerup R.B."/>
            <person name="Dalgaard T.S."/>
            <person name="Juul-Madsen H.R."/>
        </authorList>
    </citation>
    <scope>NUCLEOTIDE SEQUENCE [LARGE SCALE GENOMIC DNA]</scope>
    <source>
        <strain evidence="10">Orrdi1</strain>
    </source>
</reference>
<dbReference type="GO" id="GO:0009061">
    <property type="term" value="P:anaerobic respiration"/>
    <property type="evidence" value="ECO:0007669"/>
    <property type="project" value="TreeGrafter"/>
</dbReference>
<organism evidence="10 12">
    <name type="scientific">Orrella dioscoreae</name>
    <dbReference type="NCBI Taxonomy" id="1851544"/>
    <lineage>
        <taxon>Bacteria</taxon>
        <taxon>Pseudomonadati</taxon>
        <taxon>Pseudomonadota</taxon>
        <taxon>Betaproteobacteria</taxon>
        <taxon>Burkholderiales</taxon>
        <taxon>Alcaligenaceae</taxon>
        <taxon>Orrella</taxon>
    </lineage>
</organism>
<dbReference type="Gene3D" id="3.40.228.10">
    <property type="entry name" value="Dimethylsulfoxide Reductase, domain 2"/>
    <property type="match status" value="1"/>
</dbReference>
<evidence type="ECO:0000256" key="6">
    <source>
        <dbReference type="ARBA" id="ARBA00023002"/>
    </source>
</evidence>